<dbReference type="EMBL" id="QHHQ01000003">
    <property type="protein sequence ID" value="RAI01017.1"/>
    <property type="molecule type" value="Genomic_DNA"/>
</dbReference>
<dbReference type="OrthoDB" id="7856110at2"/>
<proteinExistence type="predicted"/>
<evidence type="ECO:0000313" key="1">
    <source>
        <dbReference type="EMBL" id="RAI01017.1"/>
    </source>
</evidence>
<sequence>MARDSFSKAVDDWIAKAERRLDEVVARSAHDVVAEAQRPRAAGGRMPVDSGQLRRSLRVKIDGTVRATGSEASVAALLMKAGQTLTAEWTAKYAAHVEFGTGQKGPREPAAFARGAIEQWPRIVRANALKVSRK</sequence>
<dbReference type="NCBIfam" id="TIGR01725">
    <property type="entry name" value="phge_HK97_gp10"/>
    <property type="match status" value="1"/>
</dbReference>
<accession>A0A8B2NMY8</accession>
<dbReference type="AlphaFoldDB" id="A0A8B2NMY8"/>
<evidence type="ECO:0008006" key="3">
    <source>
        <dbReference type="Google" id="ProtNLM"/>
    </source>
</evidence>
<name>A0A8B2NMY8_9HYPH</name>
<protein>
    <recommendedName>
        <fullName evidence="3">HK97 gp10 family phage protein</fullName>
    </recommendedName>
</protein>
<evidence type="ECO:0000313" key="2">
    <source>
        <dbReference type="Proteomes" id="UP000249590"/>
    </source>
</evidence>
<dbReference type="Proteomes" id="UP000249590">
    <property type="component" value="Unassembled WGS sequence"/>
</dbReference>
<organism evidence="1 2">
    <name type="scientific">Acuticoccus sediminis</name>
    <dbReference type="NCBI Taxonomy" id="2184697"/>
    <lineage>
        <taxon>Bacteria</taxon>
        <taxon>Pseudomonadati</taxon>
        <taxon>Pseudomonadota</taxon>
        <taxon>Alphaproteobacteria</taxon>
        <taxon>Hyphomicrobiales</taxon>
        <taxon>Amorphaceae</taxon>
        <taxon>Acuticoccus</taxon>
    </lineage>
</organism>
<keyword evidence="2" id="KW-1185">Reference proteome</keyword>
<dbReference type="RefSeq" id="WP_111347556.1">
    <property type="nucleotide sequence ID" value="NZ_QHHQ01000003.1"/>
</dbReference>
<gene>
    <name evidence="1" type="ORF">DLJ53_17490</name>
</gene>
<reference evidence="1 2" key="1">
    <citation type="submission" date="2018-05" db="EMBL/GenBank/DDBJ databases">
        <title>Acuticoccus sediminis sp. nov., isolated from deep-sea sediment of Indian Ocean.</title>
        <authorList>
            <person name="Liu X."/>
            <person name="Lai Q."/>
            <person name="Du Y."/>
            <person name="Sun F."/>
            <person name="Zhang X."/>
            <person name="Wang S."/>
            <person name="Shao Z."/>
        </authorList>
    </citation>
    <scope>NUCLEOTIDE SEQUENCE [LARGE SCALE GENOMIC DNA]</scope>
    <source>
        <strain evidence="1 2">PTG4-2</strain>
    </source>
</reference>
<dbReference type="InterPro" id="IPR010064">
    <property type="entry name" value="HK97-gp10_tail"/>
</dbReference>
<comment type="caution">
    <text evidence="1">The sequence shown here is derived from an EMBL/GenBank/DDBJ whole genome shotgun (WGS) entry which is preliminary data.</text>
</comment>